<dbReference type="AlphaFoldDB" id="A0A1X2AW51"/>
<evidence type="ECO:0000256" key="1">
    <source>
        <dbReference type="SAM" id="MobiDB-lite"/>
    </source>
</evidence>
<gene>
    <name evidence="2" type="ORF">AWC22_07405</name>
</gene>
<sequence>MTNPDTPGGFGPGLSRQTYLDQLADTGHTGWHDEHGVPAPWPEDFCNPDSGWQPTTGGDTTNTDPNQPY</sequence>
<evidence type="ECO:0000313" key="3">
    <source>
        <dbReference type="Proteomes" id="UP000193087"/>
    </source>
</evidence>
<dbReference type="OrthoDB" id="9781972at2"/>
<keyword evidence="3" id="KW-1185">Reference proteome</keyword>
<evidence type="ECO:0000313" key="2">
    <source>
        <dbReference type="EMBL" id="ORW55611.1"/>
    </source>
</evidence>
<dbReference type="RefSeq" id="WP_085253506.1">
    <property type="nucleotide sequence ID" value="NZ_CAJMWI010000001.1"/>
</dbReference>
<feature type="compositionally biased region" description="Low complexity" evidence="1">
    <location>
        <begin position="53"/>
        <end position="69"/>
    </location>
</feature>
<name>A0A1X2AW51_9MYCO</name>
<dbReference type="GeneID" id="93495893"/>
<accession>A0A1X2AW51</accession>
<comment type="caution">
    <text evidence="2">The sequence shown here is derived from an EMBL/GenBank/DDBJ whole genome shotgun (WGS) entry which is preliminary data.</text>
</comment>
<organism evidence="2 3">
    <name type="scientific">Mycobacterium riyadhense</name>
    <dbReference type="NCBI Taxonomy" id="486698"/>
    <lineage>
        <taxon>Bacteria</taxon>
        <taxon>Bacillati</taxon>
        <taxon>Actinomycetota</taxon>
        <taxon>Actinomycetes</taxon>
        <taxon>Mycobacteriales</taxon>
        <taxon>Mycobacteriaceae</taxon>
        <taxon>Mycobacterium</taxon>
    </lineage>
</organism>
<reference evidence="2 3" key="1">
    <citation type="submission" date="2016-01" db="EMBL/GenBank/DDBJ databases">
        <title>The new phylogeny of the genus Mycobacterium.</title>
        <authorList>
            <person name="Tarcisio F."/>
            <person name="Conor M."/>
            <person name="Antonella G."/>
            <person name="Elisabetta G."/>
            <person name="Giulia F.S."/>
            <person name="Sara T."/>
            <person name="Anna F."/>
            <person name="Clotilde B."/>
            <person name="Roberto B."/>
            <person name="Veronica D.S."/>
            <person name="Fabio R."/>
            <person name="Monica P."/>
            <person name="Olivier J."/>
            <person name="Enrico T."/>
            <person name="Nicola S."/>
        </authorList>
    </citation>
    <scope>NUCLEOTIDE SEQUENCE [LARGE SCALE GENOMIC DNA]</scope>
    <source>
        <strain evidence="2 3">DSM 45176</strain>
    </source>
</reference>
<proteinExistence type="predicted"/>
<protein>
    <submittedName>
        <fullName evidence="2">Uncharacterized protein</fullName>
    </submittedName>
</protein>
<dbReference type="STRING" id="486698.AWC22_07405"/>
<dbReference type="EMBL" id="LQPQ01000259">
    <property type="protein sequence ID" value="ORW55611.1"/>
    <property type="molecule type" value="Genomic_DNA"/>
</dbReference>
<dbReference type="Proteomes" id="UP000193087">
    <property type="component" value="Unassembled WGS sequence"/>
</dbReference>
<feature type="region of interest" description="Disordered" evidence="1">
    <location>
        <begin position="1"/>
        <end position="69"/>
    </location>
</feature>